<evidence type="ECO:0000256" key="3">
    <source>
        <dbReference type="ARBA" id="ARBA00022989"/>
    </source>
</evidence>
<evidence type="ECO:0000256" key="4">
    <source>
        <dbReference type="ARBA" id="ARBA00023136"/>
    </source>
</evidence>
<evidence type="ECO:0000256" key="2">
    <source>
        <dbReference type="ARBA" id="ARBA00022692"/>
    </source>
</evidence>
<comment type="subcellular location">
    <subcellularLocation>
        <location evidence="1">Membrane</location>
        <topology evidence="1">Multi-pass membrane protein</topology>
    </subcellularLocation>
</comment>
<feature type="domain" description="Methylamine utilisation protein MauE" evidence="6">
    <location>
        <begin position="3"/>
        <end position="137"/>
    </location>
</feature>
<gene>
    <name evidence="7" type="ORF">K4G66_23520</name>
</gene>
<keyword evidence="3 5" id="KW-1133">Transmembrane helix</keyword>
<dbReference type="InterPro" id="IPR009908">
    <property type="entry name" value="Methylamine_util_MauE"/>
</dbReference>
<keyword evidence="2 5" id="KW-0812">Transmembrane</keyword>
<evidence type="ECO:0000256" key="1">
    <source>
        <dbReference type="ARBA" id="ARBA00004141"/>
    </source>
</evidence>
<keyword evidence="4 5" id="KW-0472">Membrane</keyword>
<organism evidence="7">
    <name type="scientific">Roseihalotalea indica</name>
    <dbReference type="NCBI Taxonomy" id="2867963"/>
    <lineage>
        <taxon>Bacteria</taxon>
        <taxon>Pseudomonadati</taxon>
        <taxon>Bacteroidota</taxon>
        <taxon>Cytophagia</taxon>
        <taxon>Cytophagales</taxon>
        <taxon>Catalimonadaceae</taxon>
        <taxon>Roseihalotalea</taxon>
    </lineage>
</organism>
<evidence type="ECO:0000259" key="6">
    <source>
        <dbReference type="Pfam" id="PF07291"/>
    </source>
</evidence>
<evidence type="ECO:0000313" key="7">
    <source>
        <dbReference type="EMBL" id="WKN35349.1"/>
    </source>
</evidence>
<name>A0AA49JFC2_9BACT</name>
<evidence type="ECO:0000256" key="5">
    <source>
        <dbReference type="SAM" id="Phobius"/>
    </source>
</evidence>
<protein>
    <submittedName>
        <fullName evidence="7">DoxX family protein</fullName>
    </submittedName>
</protein>
<accession>A0AA49JFC2</accession>
<feature type="transmembrane region" description="Helical" evidence="5">
    <location>
        <begin position="53"/>
        <end position="76"/>
    </location>
</feature>
<reference evidence="7" key="2">
    <citation type="journal article" date="2024" name="Antonie Van Leeuwenhoek">
        <title>Roseihalotalea indica gen. nov., sp. nov., a halophilic Bacteroidetes from mesopelagic Southwest Indian Ocean with higher carbohydrate metabolic potential.</title>
        <authorList>
            <person name="Chen B."/>
            <person name="Zhang M."/>
            <person name="Lin D."/>
            <person name="Ye J."/>
            <person name="Tang K."/>
        </authorList>
    </citation>
    <scope>NUCLEOTIDE SEQUENCE</scope>
    <source>
        <strain evidence="7">TK19036</strain>
    </source>
</reference>
<feature type="transmembrane region" description="Helical" evidence="5">
    <location>
        <begin position="151"/>
        <end position="171"/>
    </location>
</feature>
<dbReference type="Pfam" id="PF07291">
    <property type="entry name" value="MauE"/>
    <property type="match status" value="1"/>
</dbReference>
<dbReference type="GO" id="GO:0030416">
    <property type="term" value="P:methylamine metabolic process"/>
    <property type="evidence" value="ECO:0007669"/>
    <property type="project" value="InterPro"/>
</dbReference>
<dbReference type="AlphaFoldDB" id="A0AA49JFC2"/>
<feature type="transmembrane region" description="Helical" evidence="5">
    <location>
        <begin position="83"/>
        <end position="102"/>
    </location>
</feature>
<dbReference type="NCBIfam" id="NF045576">
    <property type="entry name" value="BT_3928_fam"/>
    <property type="match status" value="1"/>
</dbReference>
<proteinExistence type="predicted"/>
<feature type="transmembrane region" description="Helical" evidence="5">
    <location>
        <begin position="122"/>
        <end position="139"/>
    </location>
</feature>
<dbReference type="GO" id="GO:0016020">
    <property type="term" value="C:membrane"/>
    <property type="evidence" value="ECO:0007669"/>
    <property type="project" value="UniProtKB-SubCell"/>
</dbReference>
<dbReference type="EMBL" id="CP120682">
    <property type="protein sequence ID" value="WKN35349.1"/>
    <property type="molecule type" value="Genomic_DNA"/>
</dbReference>
<reference evidence="7" key="1">
    <citation type="journal article" date="2023" name="Comput. Struct. Biotechnol. J.">
        <title>Discovery of a novel marine Bacteroidetes with a rich repertoire of carbohydrate-active enzymes.</title>
        <authorList>
            <person name="Chen B."/>
            <person name="Liu G."/>
            <person name="Chen Q."/>
            <person name="Wang H."/>
            <person name="Liu L."/>
            <person name="Tang K."/>
        </authorList>
    </citation>
    <scope>NUCLEOTIDE SEQUENCE</scope>
    <source>
        <strain evidence="7">TK19036</strain>
    </source>
</reference>
<sequence length="369" mass="41536">MIKQIARILVGGLFVFSGLVKLNDPVGTAIKLEEYFEVFAVDFAPFFEVFVPFALGLSVFLSALEVVLGIAVLINYRMQITTWVLLGLIIFFTFLTFYSAAFDKVTDCGCFGDFIKLTPWQSFIKDLILLGLIIVLFINRKRFSETFSLKASHIAVAMSAILCTIIGVYAIQHLPYFDFRAYYIGADIPKLMQPSEPLRYKYIMEKDGETEEFTQYPTQDGYEFKEMVLLNPEAQPKITDYSVWNDDGDFTQNTFEGNKLAIIMYDVNKADEAAIAELQTLVAQLPGTLQPMVLTASGPETYQQFLDAHSDFTVPYYYADATVLKAMIRSNPGLMLLQDGVVRGKWHFNDIPEVSSLNSLLKSNVATAL</sequence>